<evidence type="ECO:0000256" key="4">
    <source>
        <dbReference type="ARBA" id="ARBA00023004"/>
    </source>
</evidence>
<dbReference type="GO" id="GO:0020037">
    <property type="term" value="F:heme binding"/>
    <property type="evidence" value="ECO:0007669"/>
    <property type="project" value="InterPro"/>
</dbReference>
<dbReference type="SUPFAM" id="SSF48264">
    <property type="entry name" value="Cytochrome P450"/>
    <property type="match status" value="1"/>
</dbReference>
<gene>
    <name evidence="5" type="ORF">QBC35DRAFT_519048</name>
</gene>
<keyword evidence="3" id="KW-0479">Metal-binding</keyword>
<organism evidence="5 6">
    <name type="scientific">Podospora australis</name>
    <dbReference type="NCBI Taxonomy" id="1536484"/>
    <lineage>
        <taxon>Eukaryota</taxon>
        <taxon>Fungi</taxon>
        <taxon>Dikarya</taxon>
        <taxon>Ascomycota</taxon>
        <taxon>Pezizomycotina</taxon>
        <taxon>Sordariomycetes</taxon>
        <taxon>Sordariomycetidae</taxon>
        <taxon>Sordariales</taxon>
        <taxon>Podosporaceae</taxon>
        <taxon>Podospora</taxon>
    </lineage>
</organism>
<reference evidence="5" key="2">
    <citation type="submission" date="2023-05" db="EMBL/GenBank/DDBJ databases">
        <authorList>
            <consortium name="Lawrence Berkeley National Laboratory"/>
            <person name="Steindorff A."/>
            <person name="Hensen N."/>
            <person name="Bonometti L."/>
            <person name="Westerberg I."/>
            <person name="Brannstrom I.O."/>
            <person name="Guillou S."/>
            <person name="Cros-Aarteil S."/>
            <person name="Calhoun S."/>
            <person name="Haridas S."/>
            <person name="Kuo A."/>
            <person name="Mondo S."/>
            <person name="Pangilinan J."/>
            <person name="Riley R."/>
            <person name="Labutti K."/>
            <person name="Andreopoulos B."/>
            <person name="Lipzen A."/>
            <person name="Chen C."/>
            <person name="Yanf M."/>
            <person name="Daum C."/>
            <person name="Ng V."/>
            <person name="Clum A."/>
            <person name="Ohm R."/>
            <person name="Martin F."/>
            <person name="Silar P."/>
            <person name="Natvig D."/>
            <person name="Lalanne C."/>
            <person name="Gautier V."/>
            <person name="Ament-Velasquez S.L."/>
            <person name="Kruys A."/>
            <person name="Hutchinson M.I."/>
            <person name="Powell A.J."/>
            <person name="Barry K."/>
            <person name="Miller A.N."/>
            <person name="Grigoriev I.V."/>
            <person name="Debuchy R."/>
            <person name="Gladieux P."/>
            <person name="Thoren M.H."/>
            <person name="Johannesson H."/>
        </authorList>
    </citation>
    <scope>NUCLEOTIDE SEQUENCE</scope>
    <source>
        <strain evidence="5">PSN309</strain>
    </source>
</reference>
<dbReference type="InterPro" id="IPR036396">
    <property type="entry name" value="Cyt_P450_sf"/>
</dbReference>
<accession>A0AAN6WI32</accession>
<keyword evidence="4" id="KW-0408">Iron</keyword>
<dbReference type="GO" id="GO:0008395">
    <property type="term" value="F:steroid hydroxylase activity"/>
    <property type="evidence" value="ECO:0007669"/>
    <property type="project" value="TreeGrafter"/>
</dbReference>
<evidence type="ECO:0000256" key="3">
    <source>
        <dbReference type="ARBA" id="ARBA00022723"/>
    </source>
</evidence>
<dbReference type="PRINTS" id="PR00463">
    <property type="entry name" value="EP450I"/>
</dbReference>
<evidence type="ECO:0000256" key="2">
    <source>
        <dbReference type="ARBA" id="ARBA00022617"/>
    </source>
</evidence>
<reference evidence="5" key="1">
    <citation type="journal article" date="2023" name="Mol. Phylogenet. Evol.">
        <title>Genome-scale phylogeny and comparative genomics of the fungal order Sordariales.</title>
        <authorList>
            <person name="Hensen N."/>
            <person name="Bonometti L."/>
            <person name="Westerberg I."/>
            <person name="Brannstrom I.O."/>
            <person name="Guillou S."/>
            <person name="Cros-Aarteil S."/>
            <person name="Calhoun S."/>
            <person name="Haridas S."/>
            <person name="Kuo A."/>
            <person name="Mondo S."/>
            <person name="Pangilinan J."/>
            <person name="Riley R."/>
            <person name="LaButti K."/>
            <person name="Andreopoulos B."/>
            <person name="Lipzen A."/>
            <person name="Chen C."/>
            <person name="Yan M."/>
            <person name="Daum C."/>
            <person name="Ng V."/>
            <person name="Clum A."/>
            <person name="Steindorff A."/>
            <person name="Ohm R.A."/>
            <person name="Martin F."/>
            <person name="Silar P."/>
            <person name="Natvig D.O."/>
            <person name="Lalanne C."/>
            <person name="Gautier V."/>
            <person name="Ament-Velasquez S.L."/>
            <person name="Kruys A."/>
            <person name="Hutchinson M.I."/>
            <person name="Powell A.J."/>
            <person name="Barry K."/>
            <person name="Miller A.N."/>
            <person name="Grigoriev I.V."/>
            <person name="Debuchy R."/>
            <person name="Gladieux P."/>
            <person name="Hiltunen Thoren M."/>
            <person name="Johannesson H."/>
        </authorList>
    </citation>
    <scope>NUCLEOTIDE SEQUENCE</scope>
    <source>
        <strain evidence="5">PSN309</strain>
    </source>
</reference>
<evidence type="ECO:0000313" key="5">
    <source>
        <dbReference type="EMBL" id="KAK4182023.1"/>
    </source>
</evidence>
<proteinExistence type="inferred from homology"/>
<dbReference type="GO" id="GO:0005506">
    <property type="term" value="F:iron ion binding"/>
    <property type="evidence" value="ECO:0007669"/>
    <property type="project" value="InterPro"/>
</dbReference>
<evidence type="ECO:0000256" key="1">
    <source>
        <dbReference type="ARBA" id="ARBA00010617"/>
    </source>
</evidence>
<dbReference type="AlphaFoldDB" id="A0AAN6WI32"/>
<keyword evidence="2" id="KW-0349">Heme</keyword>
<dbReference type="Pfam" id="PF00067">
    <property type="entry name" value="p450"/>
    <property type="match status" value="1"/>
</dbReference>
<sequence>MVDFGCTDITIAKMFDSSAGGGRATCWMDLCHADFKLQMHAGDKLKTLQKTFLGNIDRSLHWDRISGPMVVSDYSSRDCKTVSLWKWCGEVVVDSATSALFGQAIYKVAPDIVADFFPFDEVAYMMPYRLPEFAARTMYEYKRGGEVAFARYLTLPKEDRQDASCVVQRIEEGMQDLGITDPTQCGTILFTLHRLVNTNAYRLCFWALAYLLHDDALLATIHAEITPAFNAAHDKLDMNYLLDQWPQLGSLYEELLRTVNHPPSARALLLLRSSSAARSSSLDESCSCRTSNCTPIRKSLAPTHEFGPARFLKRPDLLRSTSWRPFGGAKTHCPGRFLARREVYMFLALFLFRFNIKLVPKPKFPVLDTAIPAGGVLPPIAGDDVFVQVRPLNG</sequence>
<dbReference type="InterPro" id="IPR001128">
    <property type="entry name" value="Cyt_P450"/>
</dbReference>
<dbReference type="PANTHER" id="PTHR24304">
    <property type="entry name" value="CYTOCHROME P450 FAMILY 7"/>
    <property type="match status" value="1"/>
</dbReference>
<dbReference type="EMBL" id="MU864811">
    <property type="protein sequence ID" value="KAK4182023.1"/>
    <property type="molecule type" value="Genomic_DNA"/>
</dbReference>
<name>A0AAN6WI32_9PEZI</name>
<keyword evidence="6" id="KW-1185">Reference proteome</keyword>
<dbReference type="InterPro" id="IPR050529">
    <property type="entry name" value="CYP450_sterol_14alpha_dmase"/>
</dbReference>
<dbReference type="InterPro" id="IPR002401">
    <property type="entry name" value="Cyt_P450_E_grp-I"/>
</dbReference>
<comment type="similarity">
    <text evidence="1">Belongs to the cytochrome P450 family.</text>
</comment>
<dbReference type="Gene3D" id="1.10.630.10">
    <property type="entry name" value="Cytochrome P450"/>
    <property type="match status" value="2"/>
</dbReference>
<comment type="caution">
    <text evidence="5">The sequence shown here is derived from an EMBL/GenBank/DDBJ whole genome shotgun (WGS) entry which is preliminary data.</text>
</comment>
<dbReference type="Proteomes" id="UP001302126">
    <property type="component" value="Unassembled WGS sequence"/>
</dbReference>
<protein>
    <submittedName>
        <fullName evidence="5">Cholesterol 7-alpha-monooxygenase</fullName>
    </submittedName>
</protein>
<dbReference type="PANTHER" id="PTHR24304:SF2">
    <property type="entry name" value="24-HYDROXYCHOLESTEROL 7-ALPHA-HYDROXYLASE"/>
    <property type="match status" value="1"/>
</dbReference>
<evidence type="ECO:0000313" key="6">
    <source>
        <dbReference type="Proteomes" id="UP001302126"/>
    </source>
</evidence>
<dbReference type="GO" id="GO:0016705">
    <property type="term" value="F:oxidoreductase activity, acting on paired donors, with incorporation or reduction of molecular oxygen"/>
    <property type="evidence" value="ECO:0007669"/>
    <property type="project" value="InterPro"/>
</dbReference>